<reference evidence="2" key="2">
    <citation type="submission" date="2023-02" db="EMBL/GenBank/DDBJ databases">
        <authorList>
            <person name="Swenson N.G."/>
            <person name="Wegrzyn J.L."/>
            <person name="Mcevoy S.L."/>
        </authorList>
    </citation>
    <scope>NUCLEOTIDE SEQUENCE</scope>
    <source>
        <strain evidence="2">91603</strain>
        <tissue evidence="2">Leaf</tissue>
    </source>
</reference>
<reference evidence="2" key="1">
    <citation type="journal article" date="2022" name="Plant J.">
        <title>Strategies of tolerance reflected in two North American maple genomes.</title>
        <authorList>
            <person name="McEvoy S.L."/>
            <person name="Sezen U.U."/>
            <person name="Trouern-Trend A."/>
            <person name="McMahon S.M."/>
            <person name="Schaberg P.G."/>
            <person name="Yang J."/>
            <person name="Wegrzyn J.L."/>
            <person name="Swenson N.G."/>
        </authorList>
    </citation>
    <scope>NUCLEOTIDE SEQUENCE</scope>
    <source>
        <strain evidence="2">91603</strain>
    </source>
</reference>
<feature type="region of interest" description="Disordered" evidence="1">
    <location>
        <begin position="270"/>
        <end position="298"/>
    </location>
</feature>
<protein>
    <recommendedName>
        <fullName evidence="4">Retrotransposon gag domain-containing protein</fullName>
    </recommendedName>
</protein>
<dbReference type="EMBL" id="JAJSOW010000001">
    <property type="protein sequence ID" value="KAI9201645.1"/>
    <property type="molecule type" value="Genomic_DNA"/>
</dbReference>
<sequence length="465" mass="54173">MRNQEISMQMPEKNITILKNIERGHRRSEPQASAESQHSSSRPRVERDHSRSTPQRHAKNKRRTRQRSCAVEVNDSRHSRYLHDHLKRLKECILGMQRNQTDNRNPDPLVELQSPFVVRIRKAITHRRFEMPQIPHYEGHSDPVIHMQLYRGLMEVRGASEDVMCKFFPLTEARSLERKPNVLRDIKQGESETLKKYVKRFHKEVINLGAYDEENTLKDSIKNIRICQLWFNFQDFRPKDYTKAYERALHFIETVEQLRLKKVIERAEYGSKKEKGKDREENQGDRNSRPMITGGIPRLQHRGRDQLKAPILQPQPVMNVPNETHPETFRRTRTWNSKYVNYHALNAIWEQILIAIYETGLKRGRSVRKAIPIRRRNAHVNHGLRHPSIHSSGTLPLRASFSASTIAFIPKRTIFSFSEVALIALRASLSISTPILNFGSDPHRPKSISLDFGGNLGLLFLPQPS</sequence>
<comment type="caution">
    <text evidence="2">The sequence shown here is derived from an EMBL/GenBank/DDBJ whole genome shotgun (WGS) entry which is preliminary data.</text>
</comment>
<name>A0AAD5P6E8_ACENE</name>
<evidence type="ECO:0000313" key="2">
    <source>
        <dbReference type="EMBL" id="KAI9201645.1"/>
    </source>
</evidence>
<evidence type="ECO:0008006" key="4">
    <source>
        <dbReference type="Google" id="ProtNLM"/>
    </source>
</evidence>
<evidence type="ECO:0000313" key="3">
    <source>
        <dbReference type="Proteomes" id="UP001064489"/>
    </source>
</evidence>
<feature type="compositionally biased region" description="Basic and acidic residues" evidence="1">
    <location>
        <begin position="270"/>
        <end position="288"/>
    </location>
</feature>
<dbReference type="AlphaFoldDB" id="A0AAD5P6E8"/>
<proteinExistence type="predicted"/>
<dbReference type="Proteomes" id="UP001064489">
    <property type="component" value="Chromosome 9"/>
</dbReference>
<feature type="region of interest" description="Disordered" evidence="1">
    <location>
        <begin position="21"/>
        <end position="72"/>
    </location>
</feature>
<accession>A0AAD5P6E8</accession>
<feature type="compositionally biased region" description="Polar residues" evidence="1">
    <location>
        <begin position="30"/>
        <end position="42"/>
    </location>
</feature>
<keyword evidence="3" id="KW-1185">Reference proteome</keyword>
<evidence type="ECO:0000256" key="1">
    <source>
        <dbReference type="SAM" id="MobiDB-lite"/>
    </source>
</evidence>
<gene>
    <name evidence="2" type="ORF">LWI28_026655</name>
</gene>
<feature type="compositionally biased region" description="Basic residues" evidence="1">
    <location>
        <begin position="54"/>
        <end position="66"/>
    </location>
</feature>
<organism evidence="2 3">
    <name type="scientific">Acer negundo</name>
    <name type="common">Box elder</name>
    <dbReference type="NCBI Taxonomy" id="4023"/>
    <lineage>
        <taxon>Eukaryota</taxon>
        <taxon>Viridiplantae</taxon>
        <taxon>Streptophyta</taxon>
        <taxon>Embryophyta</taxon>
        <taxon>Tracheophyta</taxon>
        <taxon>Spermatophyta</taxon>
        <taxon>Magnoliopsida</taxon>
        <taxon>eudicotyledons</taxon>
        <taxon>Gunneridae</taxon>
        <taxon>Pentapetalae</taxon>
        <taxon>rosids</taxon>
        <taxon>malvids</taxon>
        <taxon>Sapindales</taxon>
        <taxon>Sapindaceae</taxon>
        <taxon>Hippocastanoideae</taxon>
        <taxon>Acereae</taxon>
        <taxon>Acer</taxon>
    </lineage>
</organism>